<keyword evidence="2" id="KW-0472">Membrane</keyword>
<dbReference type="eggNOG" id="ENOG50332S7">
    <property type="taxonomic scope" value="Bacteria"/>
</dbReference>
<dbReference type="RefSeq" id="WP_007318682.1">
    <property type="nucleotide sequence ID" value="NZ_BAEH01000081.1"/>
</dbReference>
<dbReference type="Pfam" id="PF21946">
    <property type="entry name" value="LppM"/>
    <property type="match status" value="1"/>
</dbReference>
<feature type="transmembrane region" description="Helical" evidence="2">
    <location>
        <begin position="200"/>
        <end position="220"/>
    </location>
</feature>
<dbReference type="EMBL" id="BAEH01000081">
    <property type="protein sequence ID" value="GAB19347.1"/>
    <property type="molecule type" value="Genomic_DNA"/>
</dbReference>
<feature type="domain" description="LppM" evidence="3">
    <location>
        <begin position="38"/>
        <end position="189"/>
    </location>
</feature>
<keyword evidence="5" id="KW-1185">Reference proteome</keyword>
<sequence>MSRRVHRKTALPVAALVALLALSGLLSGCMTRSTTVGDRFAGEIIVATSPDNPRGAPNLDIPQSMASHITVAEYKETDKSGDQTLRIGTRAYYSDLTSGQFSQLADIIAGAYDNSNMSMEISGKRSGDIVRMRGTADLSDLVAQRDQIRLIVTFNGPVIASNGEQTGSQTVAWNLPIGKSGTLNADAQYPDPATAAISSWAWFLGIVCVIAVGLIGYIAFRNRDAAPRPGAPARAGKKPETDSTNSGPVSAGKK</sequence>
<keyword evidence="2" id="KW-0812">Transmembrane</keyword>
<evidence type="ECO:0000313" key="4">
    <source>
        <dbReference type="EMBL" id="GAB19347.1"/>
    </source>
</evidence>
<feature type="region of interest" description="Disordered" evidence="1">
    <location>
        <begin position="224"/>
        <end position="254"/>
    </location>
</feature>
<dbReference type="AlphaFoldDB" id="H0R2P6"/>
<dbReference type="InterPro" id="IPR053807">
    <property type="entry name" value="LppM"/>
</dbReference>
<dbReference type="PROSITE" id="PS51257">
    <property type="entry name" value="PROKAR_LIPOPROTEIN"/>
    <property type="match status" value="1"/>
</dbReference>
<dbReference type="Proteomes" id="UP000035034">
    <property type="component" value="Unassembled WGS sequence"/>
</dbReference>
<evidence type="ECO:0000259" key="3">
    <source>
        <dbReference type="Pfam" id="PF21946"/>
    </source>
</evidence>
<reference evidence="4 5" key="1">
    <citation type="submission" date="2011-12" db="EMBL/GenBank/DDBJ databases">
        <title>Whole genome shotgun sequence of Gordonia effusa NBRC 100432.</title>
        <authorList>
            <person name="Yoshida I."/>
            <person name="Takarada H."/>
            <person name="Hosoyama A."/>
            <person name="Tsuchikane K."/>
            <person name="Katsumata H."/>
            <person name="Yamazaki S."/>
            <person name="Fujita N."/>
        </authorList>
    </citation>
    <scope>NUCLEOTIDE SEQUENCE [LARGE SCALE GENOMIC DNA]</scope>
    <source>
        <strain evidence="4 5">NBRC 100432</strain>
    </source>
</reference>
<evidence type="ECO:0000256" key="1">
    <source>
        <dbReference type="SAM" id="MobiDB-lite"/>
    </source>
</evidence>
<organism evidence="4 5">
    <name type="scientific">Gordonia effusa NBRC 100432</name>
    <dbReference type="NCBI Taxonomy" id="1077974"/>
    <lineage>
        <taxon>Bacteria</taxon>
        <taxon>Bacillati</taxon>
        <taxon>Actinomycetota</taxon>
        <taxon>Actinomycetes</taxon>
        <taxon>Mycobacteriales</taxon>
        <taxon>Gordoniaceae</taxon>
        <taxon>Gordonia</taxon>
    </lineage>
</organism>
<accession>H0R2P6</accession>
<dbReference type="STRING" id="1077974.GOEFS_081_00370"/>
<protein>
    <recommendedName>
        <fullName evidence="3">LppM domain-containing protein</fullName>
    </recommendedName>
</protein>
<comment type="caution">
    <text evidence="4">The sequence shown here is derived from an EMBL/GenBank/DDBJ whole genome shotgun (WGS) entry which is preliminary data.</text>
</comment>
<evidence type="ECO:0000256" key="2">
    <source>
        <dbReference type="SAM" id="Phobius"/>
    </source>
</evidence>
<proteinExistence type="predicted"/>
<name>H0R2P6_9ACTN</name>
<evidence type="ECO:0000313" key="5">
    <source>
        <dbReference type="Proteomes" id="UP000035034"/>
    </source>
</evidence>
<keyword evidence="2" id="KW-1133">Transmembrane helix</keyword>
<gene>
    <name evidence="4" type="ORF">GOEFS_081_00370</name>
</gene>